<gene>
    <name evidence="2" type="ORF">HNP49_000588</name>
</gene>
<accession>A0A7X0BPZ5</accession>
<dbReference type="Proteomes" id="UP000557193">
    <property type="component" value="Unassembled WGS sequence"/>
</dbReference>
<dbReference type="Pfam" id="PF10027">
    <property type="entry name" value="DUF2269"/>
    <property type="match status" value="1"/>
</dbReference>
<evidence type="ECO:0000256" key="1">
    <source>
        <dbReference type="SAM" id="Phobius"/>
    </source>
</evidence>
<feature type="transmembrane region" description="Helical" evidence="1">
    <location>
        <begin position="12"/>
        <end position="30"/>
    </location>
</feature>
<evidence type="ECO:0000313" key="2">
    <source>
        <dbReference type="EMBL" id="MBB6340438.1"/>
    </source>
</evidence>
<keyword evidence="1" id="KW-0812">Transmembrane</keyword>
<keyword evidence="1" id="KW-1133">Transmembrane helix</keyword>
<sequence>MEYYTLIKAAHSLPALLLLLGMLAHVFMLFKAYRSGDAAMLARKLRVTRCYSLPALGLLALSLPVSGWWLAHLAGIPLGQTWLLASSVLFVMLMVMAVLLRGRLAAWEALGETPAPPRLLMMTAAYALQYIVLLLAIMGLMGAKPV</sequence>
<organism evidence="2 3">
    <name type="scientific">Pseudomonas fluvialis</name>
    <dbReference type="NCBI Taxonomy" id="1793966"/>
    <lineage>
        <taxon>Bacteria</taxon>
        <taxon>Pseudomonadati</taxon>
        <taxon>Pseudomonadota</taxon>
        <taxon>Gammaproteobacteria</taxon>
        <taxon>Pseudomonadales</taxon>
        <taxon>Pseudomonadaceae</taxon>
        <taxon>Pseudomonas</taxon>
    </lineage>
</organism>
<feature type="transmembrane region" description="Helical" evidence="1">
    <location>
        <begin position="51"/>
        <end position="70"/>
    </location>
</feature>
<keyword evidence="1" id="KW-0472">Membrane</keyword>
<name>A0A7X0BPZ5_9PSED</name>
<dbReference type="EMBL" id="JACHLL010000001">
    <property type="protein sequence ID" value="MBB6340438.1"/>
    <property type="molecule type" value="Genomic_DNA"/>
</dbReference>
<protein>
    <submittedName>
        <fullName evidence="2">Putative membrane protein</fullName>
    </submittedName>
</protein>
<reference evidence="2 3" key="1">
    <citation type="submission" date="2020-08" db="EMBL/GenBank/DDBJ databases">
        <title>Functional genomics of gut bacteria from endangered species of beetles.</title>
        <authorList>
            <person name="Carlos-Shanley C."/>
        </authorList>
    </citation>
    <scope>NUCLEOTIDE SEQUENCE [LARGE SCALE GENOMIC DNA]</scope>
    <source>
        <strain evidence="2 3">S00202</strain>
    </source>
</reference>
<feature type="transmembrane region" description="Helical" evidence="1">
    <location>
        <begin position="120"/>
        <end position="143"/>
    </location>
</feature>
<feature type="transmembrane region" description="Helical" evidence="1">
    <location>
        <begin position="82"/>
        <end position="100"/>
    </location>
</feature>
<dbReference type="InterPro" id="IPR018729">
    <property type="entry name" value="DUF2269_transmembrane"/>
</dbReference>
<dbReference type="RefSeq" id="WP_184680476.1">
    <property type="nucleotide sequence ID" value="NZ_JACHLL010000001.1"/>
</dbReference>
<dbReference type="AlphaFoldDB" id="A0A7X0BPZ5"/>
<evidence type="ECO:0000313" key="3">
    <source>
        <dbReference type="Proteomes" id="UP000557193"/>
    </source>
</evidence>
<comment type="caution">
    <text evidence="2">The sequence shown here is derived from an EMBL/GenBank/DDBJ whole genome shotgun (WGS) entry which is preliminary data.</text>
</comment>
<proteinExistence type="predicted"/>
<keyword evidence="3" id="KW-1185">Reference proteome</keyword>